<dbReference type="AlphaFoldDB" id="A0A1H2L823"/>
<keyword evidence="8" id="KW-1185">Reference proteome</keyword>
<dbReference type="InterPro" id="IPR006139">
    <property type="entry name" value="D-isomer_2_OHA_DH_cat_dom"/>
</dbReference>
<organism evidence="7 8">
    <name type="scientific">Jiangella alkaliphila</name>
    <dbReference type="NCBI Taxonomy" id="419479"/>
    <lineage>
        <taxon>Bacteria</taxon>
        <taxon>Bacillati</taxon>
        <taxon>Actinomycetota</taxon>
        <taxon>Actinomycetes</taxon>
        <taxon>Jiangellales</taxon>
        <taxon>Jiangellaceae</taxon>
        <taxon>Jiangella</taxon>
    </lineage>
</organism>
<dbReference type="InterPro" id="IPR036291">
    <property type="entry name" value="NAD(P)-bd_dom_sf"/>
</dbReference>
<dbReference type="OrthoDB" id="4324715at2"/>
<evidence type="ECO:0000256" key="4">
    <source>
        <dbReference type="RuleBase" id="RU003719"/>
    </source>
</evidence>
<evidence type="ECO:0000259" key="6">
    <source>
        <dbReference type="Pfam" id="PF02826"/>
    </source>
</evidence>
<dbReference type="InterPro" id="IPR029753">
    <property type="entry name" value="D-isomer_DH_CS"/>
</dbReference>
<dbReference type="GO" id="GO:0016616">
    <property type="term" value="F:oxidoreductase activity, acting on the CH-OH group of donors, NAD or NADP as acceptor"/>
    <property type="evidence" value="ECO:0007669"/>
    <property type="project" value="InterPro"/>
</dbReference>
<gene>
    <name evidence="7" type="ORF">SAMN04488563_5345</name>
</gene>
<evidence type="ECO:0000313" key="7">
    <source>
        <dbReference type="EMBL" id="SDU76875.1"/>
    </source>
</evidence>
<dbReference type="Pfam" id="PF02826">
    <property type="entry name" value="2-Hacid_dh_C"/>
    <property type="match status" value="1"/>
</dbReference>
<evidence type="ECO:0000256" key="3">
    <source>
        <dbReference type="ARBA" id="ARBA00023027"/>
    </source>
</evidence>
<dbReference type="InterPro" id="IPR050857">
    <property type="entry name" value="D-2-hydroxyacid_DH"/>
</dbReference>
<dbReference type="PROSITE" id="PS00670">
    <property type="entry name" value="D_2_HYDROXYACID_DH_2"/>
    <property type="match status" value="1"/>
</dbReference>
<sequence>MTIRPRTVLAMTETTAQRLFDEPARSGLARLTRLDTVPGGFESASARSALAEAEILVTAWGSPQLDATLLAAAPRLRALFHAGGTVRRLVTDASWDRGIVVVSAAAANAVPVAEFTLAAVLYAGKRIPLYARKLHASRGGSWASRSGDPAVSNYRRVVGLVGLSRIGRRVADLLRPFDLDVLAADPYATPELAMSLGVTLTDLDDLVRRSDVVSLHAPSLPSTRHLIDARRLSVMRDGATLINTARGALVDTDALTKELVAGRLHAVLDVTDPEPLPADSPLYDLPNVQLTPHLAGSTGTELFRMGGLVVAEIARYLDGAPLRHQVRRADMDHVA</sequence>
<protein>
    <submittedName>
        <fullName evidence="7">Phosphoglycerate dehydrogenase</fullName>
    </submittedName>
</protein>
<dbReference type="CDD" id="cd12167">
    <property type="entry name" value="2-Hacid_dh_8"/>
    <property type="match status" value="1"/>
</dbReference>
<dbReference type="EMBL" id="LT629791">
    <property type="protein sequence ID" value="SDU76875.1"/>
    <property type="molecule type" value="Genomic_DNA"/>
</dbReference>
<dbReference type="Pfam" id="PF00389">
    <property type="entry name" value="2-Hacid_dh"/>
    <property type="match status" value="1"/>
</dbReference>
<keyword evidence="3" id="KW-0520">NAD</keyword>
<feature type="domain" description="D-isomer specific 2-hydroxyacid dehydrogenase catalytic" evidence="5">
    <location>
        <begin position="45"/>
        <end position="326"/>
    </location>
</feature>
<dbReference type="PANTHER" id="PTHR42789:SF1">
    <property type="entry name" value="D-ISOMER SPECIFIC 2-HYDROXYACID DEHYDROGENASE FAMILY PROTEIN (AFU_ORTHOLOGUE AFUA_6G10090)"/>
    <property type="match status" value="1"/>
</dbReference>
<dbReference type="Gene3D" id="3.40.50.720">
    <property type="entry name" value="NAD(P)-binding Rossmann-like Domain"/>
    <property type="match status" value="2"/>
</dbReference>
<dbReference type="SUPFAM" id="SSF52283">
    <property type="entry name" value="Formate/glycerate dehydrogenase catalytic domain-like"/>
    <property type="match status" value="1"/>
</dbReference>
<dbReference type="SUPFAM" id="SSF51735">
    <property type="entry name" value="NAD(P)-binding Rossmann-fold domains"/>
    <property type="match status" value="1"/>
</dbReference>
<evidence type="ECO:0000256" key="1">
    <source>
        <dbReference type="ARBA" id="ARBA00005854"/>
    </source>
</evidence>
<keyword evidence="2 4" id="KW-0560">Oxidoreductase</keyword>
<reference evidence="8" key="1">
    <citation type="submission" date="2016-10" db="EMBL/GenBank/DDBJ databases">
        <authorList>
            <person name="Varghese N."/>
            <person name="Submissions S."/>
        </authorList>
    </citation>
    <scope>NUCLEOTIDE SEQUENCE [LARGE SCALE GENOMIC DNA]</scope>
    <source>
        <strain evidence="8">DSM 45079</strain>
    </source>
</reference>
<feature type="domain" description="D-isomer specific 2-hydroxyacid dehydrogenase NAD-binding" evidence="6">
    <location>
        <begin position="118"/>
        <end position="295"/>
    </location>
</feature>
<evidence type="ECO:0000259" key="5">
    <source>
        <dbReference type="Pfam" id="PF00389"/>
    </source>
</evidence>
<dbReference type="InterPro" id="IPR006140">
    <property type="entry name" value="D-isomer_DH_NAD-bd"/>
</dbReference>
<dbReference type="PANTHER" id="PTHR42789">
    <property type="entry name" value="D-ISOMER SPECIFIC 2-HYDROXYACID DEHYDROGENASE FAMILY PROTEIN (AFU_ORTHOLOGUE AFUA_6G10090)"/>
    <property type="match status" value="1"/>
</dbReference>
<dbReference type="GO" id="GO:0051287">
    <property type="term" value="F:NAD binding"/>
    <property type="evidence" value="ECO:0007669"/>
    <property type="project" value="InterPro"/>
</dbReference>
<comment type="similarity">
    <text evidence="1 4">Belongs to the D-isomer specific 2-hydroxyacid dehydrogenase family.</text>
</comment>
<evidence type="ECO:0000313" key="8">
    <source>
        <dbReference type="Proteomes" id="UP000182977"/>
    </source>
</evidence>
<dbReference type="Proteomes" id="UP000182977">
    <property type="component" value="Chromosome I"/>
</dbReference>
<dbReference type="STRING" id="419479.SAMN04488563_5345"/>
<name>A0A1H2L823_9ACTN</name>
<accession>A0A1H2L823</accession>
<evidence type="ECO:0000256" key="2">
    <source>
        <dbReference type="ARBA" id="ARBA00023002"/>
    </source>
</evidence>
<proteinExistence type="inferred from homology"/>